<accession>A0A0F7JWZ0</accession>
<evidence type="ECO:0000256" key="2">
    <source>
        <dbReference type="PROSITE-ProRule" id="PRU00409"/>
    </source>
</evidence>
<dbReference type="EMBL" id="CP011412">
    <property type="protein sequence ID" value="AKH19103.1"/>
    <property type="molecule type" value="Genomic_DNA"/>
</dbReference>
<keyword evidence="2" id="KW-0547">Nucleotide-binding</keyword>
<evidence type="ECO:0000259" key="4">
    <source>
        <dbReference type="PROSITE" id="PS51186"/>
    </source>
</evidence>
<dbReference type="GO" id="GO:0018169">
    <property type="term" value="F:ribosomal S6-glutamic acid ligase activity"/>
    <property type="evidence" value="ECO:0007669"/>
    <property type="project" value="TreeGrafter"/>
</dbReference>
<dbReference type="RefSeq" id="WP_046858041.1">
    <property type="nucleotide sequence ID" value="NZ_CP011412.1"/>
</dbReference>
<dbReference type="InterPro" id="IPR017534">
    <property type="entry name" value="GNAT-acetyltransferase"/>
</dbReference>
<keyword evidence="1" id="KW-0464">Manganese</keyword>
<evidence type="ECO:0000256" key="1">
    <source>
        <dbReference type="ARBA" id="ARBA00023211"/>
    </source>
</evidence>
<dbReference type="PANTHER" id="PTHR21621">
    <property type="entry name" value="RIBOSOMAL PROTEIN S6 MODIFICATION PROTEIN"/>
    <property type="match status" value="1"/>
</dbReference>
<dbReference type="AlphaFoldDB" id="A0A0F7JWZ0"/>
<dbReference type="SUPFAM" id="SSF56059">
    <property type="entry name" value="Glutathione synthetase ATP-binding domain-like"/>
    <property type="match status" value="1"/>
</dbReference>
<dbReference type="KEGG" id="seds:AAY24_00680"/>
<dbReference type="PANTHER" id="PTHR21621:SF0">
    <property type="entry name" value="BETA-CITRYLGLUTAMATE SYNTHASE B-RELATED"/>
    <property type="match status" value="1"/>
</dbReference>
<dbReference type="GO" id="GO:0016747">
    <property type="term" value="F:acyltransferase activity, transferring groups other than amino-acyl groups"/>
    <property type="evidence" value="ECO:0007669"/>
    <property type="project" value="InterPro"/>
</dbReference>
<dbReference type="Pfam" id="PF00583">
    <property type="entry name" value="Acetyltransf_1"/>
    <property type="match status" value="1"/>
</dbReference>
<dbReference type="SUPFAM" id="SSF55729">
    <property type="entry name" value="Acyl-CoA N-acyltransferases (Nat)"/>
    <property type="match status" value="1"/>
</dbReference>
<evidence type="ECO:0000313" key="6">
    <source>
        <dbReference type="Proteomes" id="UP000034410"/>
    </source>
</evidence>
<dbReference type="InterPro" id="IPR016181">
    <property type="entry name" value="Acyl_CoA_acyltransferase"/>
</dbReference>
<reference evidence="5 6" key="1">
    <citation type="journal article" date="2015" name="Genome Announc.">
        <title>Complete Genome Sequence of Sedimenticola thiotaurini Strain SIP-G1, a Polyphosphate- and Polyhydroxyalkanoate-Accumulating Sulfur-Oxidizing Gammaproteobacterium Isolated from Salt Marsh Sediments.</title>
        <authorList>
            <person name="Flood B.E."/>
            <person name="Jones D.S."/>
            <person name="Bailey J.V."/>
        </authorList>
    </citation>
    <scope>NUCLEOTIDE SEQUENCE [LARGE SCALE GENOMIC DNA]</scope>
    <source>
        <strain evidence="5 6">SIP-G1</strain>
    </source>
</reference>
<evidence type="ECO:0000259" key="3">
    <source>
        <dbReference type="PROSITE" id="PS50975"/>
    </source>
</evidence>
<dbReference type="Pfam" id="PF08443">
    <property type="entry name" value="RimK"/>
    <property type="match status" value="1"/>
</dbReference>
<dbReference type="InterPro" id="IPR011761">
    <property type="entry name" value="ATP-grasp"/>
</dbReference>
<feature type="domain" description="N-acetyltransferase" evidence="4">
    <location>
        <begin position="116"/>
        <end position="266"/>
    </location>
</feature>
<dbReference type="GO" id="GO:0009432">
    <property type="term" value="P:SOS response"/>
    <property type="evidence" value="ECO:0007669"/>
    <property type="project" value="TreeGrafter"/>
</dbReference>
<dbReference type="OrthoDB" id="9803907at2"/>
<dbReference type="PROSITE" id="PS51186">
    <property type="entry name" value="GNAT"/>
    <property type="match status" value="1"/>
</dbReference>
<dbReference type="PROSITE" id="PS50975">
    <property type="entry name" value="ATP_GRASP"/>
    <property type="match status" value="1"/>
</dbReference>
<dbReference type="Proteomes" id="UP000034410">
    <property type="component" value="Chromosome"/>
</dbReference>
<feature type="domain" description="ATP-grasp" evidence="3">
    <location>
        <begin position="335"/>
        <end position="578"/>
    </location>
</feature>
<sequence>MSKSDKRMQSNLNIEQMGSLKHWGAPPSSIADELDKQAAVDCGWGRLIFGQTYRSSRQLADKLRDEGMGRRDVALYSRDPQVVVSQAPQELFIDPSLTYRLNLEQAELTEILADGITIRPLADARDIEQINRIYKARSMVPMRDGFFTYQQEHHELRILLAVERQTGRVVGCVTGVDHFRAFEDPDNGSSLWALAVDPQCEHSGVGEALVIALANAFKSAGRSFMDLSVMHDNEQAIQLYEKLGFFQVPVYCIKTKNAINEQLYIGPKNDEKLNVYAQIIVDEAYRRGVAVEIVDAAGGFFDLSLGGRTVSCRESLTDLTSAVAMSRCDDKAVTRRFLARAGLQVPEQELLEDEQQAIDFLQRHQRIVIKPARGEQGAGVCVDLTEPAEVVSAYALAAGICDRVVGERFMPGDDVRIIVINDQVVAAAVRRPASVVGDGEHRVIELIRKQSRRRAAATQGESVIPLDEETERCVSDAGFAMDQVLPRGERLKVRKTANLHTGGTLQDVTDRLHPVLVEAAIRGAQVLDMPLVGFDFIVPDVTLPEYVIIEANERPGLANHEPQPTAEKLLDMLFPQTALANR</sequence>
<dbReference type="NCBIfam" id="TIGR03103">
    <property type="entry name" value="trio_acet_GNAT"/>
    <property type="match status" value="1"/>
</dbReference>
<organism evidence="5 6">
    <name type="scientific">Sedimenticola thiotaurini</name>
    <dbReference type="NCBI Taxonomy" id="1543721"/>
    <lineage>
        <taxon>Bacteria</taxon>
        <taxon>Pseudomonadati</taxon>
        <taxon>Pseudomonadota</taxon>
        <taxon>Gammaproteobacteria</taxon>
        <taxon>Chromatiales</taxon>
        <taxon>Sedimenticolaceae</taxon>
        <taxon>Sedimenticola</taxon>
    </lineage>
</organism>
<dbReference type="Gene3D" id="3.40.630.30">
    <property type="match status" value="1"/>
</dbReference>
<dbReference type="InterPro" id="IPR013651">
    <property type="entry name" value="ATP-grasp_RimK-type"/>
</dbReference>
<dbReference type="InterPro" id="IPR000182">
    <property type="entry name" value="GNAT_dom"/>
</dbReference>
<proteinExistence type="predicted"/>
<dbReference type="GO" id="GO:0005737">
    <property type="term" value="C:cytoplasm"/>
    <property type="evidence" value="ECO:0007669"/>
    <property type="project" value="TreeGrafter"/>
</dbReference>
<dbReference type="PATRIC" id="fig|1543721.4.peg.143"/>
<gene>
    <name evidence="5" type="ORF">AAY24_00680</name>
</gene>
<dbReference type="GO" id="GO:0005524">
    <property type="term" value="F:ATP binding"/>
    <property type="evidence" value="ECO:0007669"/>
    <property type="project" value="UniProtKB-UniRule"/>
</dbReference>
<keyword evidence="2" id="KW-0067">ATP-binding</keyword>
<name>A0A0F7JWZ0_9GAMM</name>
<dbReference type="CDD" id="cd04301">
    <property type="entry name" value="NAT_SF"/>
    <property type="match status" value="1"/>
</dbReference>
<evidence type="ECO:0000313" key="5">
    <source>
        <dbReference type="EMBL" id="AKH19103.1"/>
    </source>
</evidence>
<dbReference type="GO" id="GO:0046872">
    <property type="term" value="F:metal ion binding"/>
    <property type="evidence" value="ECO:0007669"/>
    <property type="project" value="InterPro"/>
</dbReference>
<protein>
    <submittedName>
        <fullName evidence="5">GNAT family acetyltransferase</fullName>
    </submittedName>
</protein>
<dbReference type="Gene3D" id="3.30.470.20">
    <property type="entry name" value="ATP-grasp fold, B domain"/>
    <property type="match status" value="2"/>
</dbReference>
<keyword evidence="6" id="KW-1185">Reference proteome</keyword>
<keyword evidence="5" id="KW-0808">Transferase</keyword>